<evidence type="ECO:0000256" key="2">
    <source>
        <dbReference type="ARBA" id="ARBA00010330"/>
    </source>
</evidence>
<feature type="domain" description="Response regulatory" evidence="12">
    <location>
        <begin position="57"/>
        <end position="175"/>
    </location>
</feature>
<feature type="region of interest" description="Disordered" evidence="11">
    <location>
        <begin position="664"/>
        <end position="687"/>
    </location>
</feature>
<evidence type="ECO:0000256" key="11">
    <source>
        <dbReference type="SAM" id="MobiDB-lite"/>
    </source>
</evidence>
<dbReference type="GO" id="GO:0000160">
    <property type="term" value="P:phosphorelay signal transduction system"/>
    <property type="evidence" value="ECO:0007669"/>
    <property type="project" value="UniProtKB-KW"/>
</dbReference>
<dbReference type="GO" id="GO:0009736">
    <property type="term" value="P:cytokinin-activated signaling pathway"/>
    <property type="evidence" value="ECO:0007669"/>
    <property type="project" value="InterPro"/>
</dbReference>
<evidence type="ECO:0000256" key="7">
    <source>
        <dbReference type="ARBA" id="ARBA00023242"/>
    </source>
</evidence>
<keyword evidence="5" id="KW-0090">Biological rhythms</keyword>
<evidence type="ECO:0000259" key="12">
    <source>
        <dbReference type="PROSITE" id="PS50110"/>
    </source>
</evidence>
<evidence type="ECO:0000256" key="9">
    <source>
        <dbReference type="PROSITE-ProRule" id="PRU00357"/>
    </source>
</evidence>
<dbReference type="PROSITE" id="PS51017">
    <property type="entry name" value="CCT"/>
    <property type="match status" value="1"/>
</dbReference>
<comment type="caution">
    <text evidence="14">The sequence shown here is derived from an EMBL/GenBank/DDBJ whole genome shotgun (WGS) entry which is preliminary data.</text>
</comment>
<evidence type="ECO:0000256" key="4">
    <source>
        <dbReference type="ARBA" id="ARBA00023015"/>
    </source>
</evidence>
<dbReference type="AlphaFoldDB" id="A0AAN9IM21"/>
<feature type="compositionally biased region" description="Polar residues" evidence="11">
    <location>
        <begin position="292"/>
        <end position="305"/>
    </location>
</feature>
<accession>A0AAN9IM21</accession>
<dbReference type="SMART" id="SM00448">
    <property type="entry name" value="REC"/>
    <property type="match status" value="1"/>
</dbReference>
<keyword evidence="7 9" id="KW-0539">Nucleus</keyword>
<organism evidence="14 15">
    <name type="scientific">Crotalaria pallida</name>
    <name type="common">Smooth rattlebox</name>
    <name type="synonym">Crotalaria striata</name>
    <dbReference type="NCBI Taxonomy" id="3830"/>
    <lineage>
        <taxon>Eukaryota</taxon>
        <taxon>Viridiplantae</taxon>
        <taxon>Streptophyta</taxon>
        <taxon>Embryophyta</taxon>
        <taxon>Tracheophyta</taxon>
        <taxon>Spermatophyta</taxon>
        <taxon>Magnoliopsida</taxon>
        <taxon>eudicotyledons</taxon>
        <taxon>Gunneridae</taxon>
        <taxon>Pentapetalae</taxon>
        <taxon>rosids</taxon>
        <taxon>fabids</taxon>
        <taxon>Fabales</taxon>
        <taxon>Fabaceae</taxon>
        <taxon>Papilionoideae</taxon>
        <taxon>50 kb inversion clade</taxon>
        <taxon>genistoids sensu lato</taxon>
        <taxon>core genistoids</taxon>
        <taxon>Crotalarieae</taxon>
        <taxon>Crotalaria</taxon>
    </lineage>
</organism>
<feature type="region of interest" description="Disordered" evidence="11">
    <location>
        <begin position="284"/>
        <end position="311"/>
    </location>
</feature>
<comment type="similarity">
    <text evidence="2">Belongs to the ARR-like family.</text>
</comment>
<gene>
    <name evidence="14" type="ORF">RIF29_11335</name>
</gene>
<evidence type="ECO:0000313" key="15">
    <source>
        <dbReference type="Proteomes" id="UP001372338"/>
    </source>
</evidence>
<keyword evidence="6" id="KW-0804">Transcription</keyword>
<keyword evidence="15" id="KW-1185">Reference proteome</keyword>
<evidence type="ECO:0000256" key="8">
    <source>
        <dbReference type="PROSITE-ProRule" id="PRU00169"/>
    </source>
</evidence>
<protein>
    <recommendedName>
        <fullName evidence="16">Two-component response regulator-like APRR5</fullName>
    </recommendedName>
</protein>
<feature type="domain" description="CCT" evidence="13">
    <location>
        <begin position="638"/>
        <end position="680"/>
    </location>
</feature>
<evidence type="ECO:0000256" key="6">
    <source>
        <dbReference type="ARBA" id="ARBA00023163"/>
    </source>
</evidence>
<dbReference type="Proteomes" id="UP001372338">
    <property type="component" value="Unassembled WGS sequence"/>
</dbReference>
<evidence type="ECO:0000256" key="3">
    <source>
        <dbReference type="ARBA" id="ARBA00023012"/>
    </source>
</evidence>
<evidence type="ECO:0000256" key="5">
    <source>
        <dbReference type="ARBA" id="ARBA00023108"/>
    </source>
</evidence>
<dbReference type="CDD" id="cd17582">
    <property type="entry name" value="psREC_PRR"/>
    <property type="match status" value="1"/>
</dbReference>
<dbReference type="SUPFAM" id="SSF52172">
    <property type="entry name" value="CheY-like"/>
    <property type="match status" value="1"/>
</dbReference>
<dbReference type="InterPro" id="IPR001789">
    <property type="entry name" value="Sig_transdc_resp-reg_receiver"/>
</dbReference>
<evidence type="ECO:0000256" key="1">
    <source>
        <dbReference type="ARBA" id="ARBA00004123"/>
    </source>
</evidence>
<keyword evidence="4" id="KW-0805">Transcription regulation</keyword>
<feature type="region of interest" description="Disordered" evidence="11">
    <location>
        <begin position="425"/>
        <end position="474"/>
    </location>
</feature>
<reference evidence="14 15" key="1">
    <citation type="submission" date="2024-01" db="EMBL/GenBank/DDBJ databases">
        <title>The genomes of 5 underutilized Papilionoideae crops provide insights into root nodulation and disease resistanc.</title>
        <authorList>
            <person name="Yuan L."/>
        </authorList>
    </citation>
    <scope>NUCLEOTIDE SEQUENCE [LARGE SCALE GENOMIC DNA]</scope>
    <source>
        <strain evidence="14">ZHUSHIDOU_FW_LH</strain>
        <tissue evidence="14">Leaf</tissue>
    </source>
</reference>
<sequence>MGDDVVVVSGERLKLVGVEEEEKEAVEVMEEEEEEERGKELKGLMRWEKFLPKMVLRVLLVEADDSTRQIIAALLRKCSYKVAAVPDGLKAWEILKGRPRNIDLILTEVDLPSISGYALLTLIMEHDICKNIPVIMMSSHDSVSTVYKCMLRGAADYLVKPIRKNELRNLWQHVWRRQSSTIAVNSPQDESTARQKVEATAENNAASNRSSGDAASIQRNKELIEKGSDAQSSCTKPDLEAESDRVDKVKEFSPLKCGEAYPNGTKRPEVETCIRLGQTLSTHGSHAGGLTVGNSKTGETSTTNGKDGDPENFRSAGISGEAHDNHYVQISSFKEAIDLIGAFQTRPNCSLKNSTVNCTGKFDFSPQLDLSLRRSQPSNFENELSEERHTLMHSDASAFKRYTNRQMQTAPGVLVNFSDQQKEQRTNCEKSIPHIATGGNSDCSTPSMQRCNMSPATAQSKESEYSTSHSQQGHSLPIQVKGVRFNDLCAAYGSALPPMFLTQSGSPSMPSPSSVVLLDPTFQVNGFYQSNIRENNSSEQHSEPRGPNGNSAPNRMVYTQGQRSEHAEDRGHISPANDQSVSSSLCNGNASHLNSIGYGSNCGSSSNIDQVTTVRAASAEGKNEDLTNNINSHRSTLREAALNKFRLKRKERCYEKKVRYESRKKLAEQRPRVKGQFVRQANPDLLQ</sequence>
<feature type="compositionally biased region" description="Polar residues" evidence="11">
    <location>
        <begin position="438"/>
        <end position="474"/>
    </location>
</feature>
<feature type="compositionally biased region" description="Basic and acidic residues" evidence="11">
    <location>
        <begin position="563"/>
        <end position="572"/>
    </location>
</feature>
<comment type="caution">
    <text evidence="8">Lacks conserved residue(s) required for the propagation of feature annotation.</text>
</comment>
<proteinExistence type="inferred from homology"/>
<feature type="region of interest" description="Disordered" evidence="11">
    <location>
        <begin position="225"/>
        <end position="247"/>
    </location>
</feature>
<dbReference type="Pfam" id="PF06203">
    <property type="entry name" value="CCT"/>
    <property type="match status" value="1"/>
</dbReference>
<dbReference type="Gene3D" id="3.40.50.2300">
    <property type="match status" value="1"/>
</dbReference>
<evidence type="ECO:0000259" key="13">
    <source>
        <dbReference type="PROSITE" id="PS51017"/>
    </source>
</evidence>
<feature type="region of interest" description="Disordered" evidence="11">
    <location>
        <begin position="534"/>
        <end position="584"/>
    </location>
</feature>
<feature type="coiled-coil region" evidence="10">
    <location>
        <begin position="616"/>
        <end position="643"/>
    </location>
</feature>
<name>A0AAN9IM21_CROPI</name>
<dbReference type="PANTHER" id="PTHR43874">
    <property type="entry name" value="TWO-COMPONENT RESPONSE REGULATOR"/>
    <property type="match status" value="1"/>
</dbReference>
<keyword evidence="3" id="KW-0902">Two-component regulatory system</keyword>
<dbReference type="PROSITE" id="PS50110">
    <property type="entry name" value="RESPONSE_REGULATORY"/>
    <property type="match status" value="1"/>
</dbReference>
<comment type="subcellular location">
    <subcellularLocation>
        <location evidence="1 9">Nucleus</location>
    </subcellularLocation>
</comment>
<dbReference type="Pfam" id="PF00072">
    <property type="entry name" value="Response_reg"/>
    <property type="match status" value="1"/>
</dbReference>
<dbReference type="PANTHER" id="PTHR43874:SF220">
    <property type="entry name" value="TWO-COMPONENT RESPONSE REGULATOR-LIKE APRR5"/>
    <property type="match status" value="1"/>
</dbReference>
<dbReference type="InterPro" id="IPR011006">
    <property type="entry name" value="CheY-like_superfamily"/>
</dbReference>
<dbReference type="InterPro" id="IPR045279">
    <property type="entry name" value="ARR-like"/>
</dbReference>
<dbReference type="EMBL" id="JAYWIO010000002">
    <property type="protein sequence ID" value="KAK7282503.1"/>
    <property type="molecule type" value="Genomic_DNA"/>
</dbReference>
<evidence type="ECO:0000256" key="10">
    <source>
        <dbReference type="SAM" id="Coils"/>
    </source>
</evidence>
<dbReference type="GO" id="GO:0048511">
    <property type="term" value="P:rhythmic process"/>
    <property type="evidence" value="ECO:0007669"/>
    <property type="project" value="UniProtKB-KW"/>
</dbReference>
<keyword evidence="10" id="KW-0175">Coiled coil</keyword>
<dbReference type="GO" id="GO:0005634">
    <property type="term" value="C:nucleus"/>
    <property type="evidence" value="ECO:0007669"/>
    <property type="project" value="UniProtKB-SubCell"/>
</dbReference>
<evidence type="ECO:0000313" key="14">
    <source>
        <dbReference type="EMBL" id="KAK7282503.1"/>
    </source>
</evidence>
<evidence type="ECO:0008006" key="16">
    <source>
        <dbReference type="Google" id="ProtNLM"/>
    </source>
</evidence>
<dbReference type="InterPro" id="IPR010402">
    <property type="entry name" value="CCT_domain"/>
</dbReference>
<feature type="compositionally biased region" description="Basic and acidic residues" evidence="11">
    <location>
        <begin position="237"/>
        <end position="247"/>
    </location>
</feature>
<feature type="compositionally biased region" description="Polar residues" evidence="11">
    <location>
        <begin position="548"/>
        <end position="562"/>
    </location>
</feature>